<name>X1P3W8_9ZZZZ</name>
<protein>
    <submittedName>
        <fullName evidence="1">Uncharacterized protein</fullName>
    </submittedName>
</protein>
<reference evidence="1" key="1">
    <citation type="journal article" date="2014" name="Front. Microbiol.">
        <title>High frequency of phylogenetically diverse reductive dehalogenase-homologous genes in deep subseafloor sedimentary metagenomes.</title>
        <authorList>
            <person name="Kawai M."/>
            <person name="Futagami T."/>
            <person name="Toyoda A."/>
            <person name="Takaki Y."/>
            <person name="Nishi S."/>
            <person name="Hori S."/>
            <person name="Arai W."/>
            <person name="Tsubouchi T."/>
            <person name="Morono Y."/>
            <person name="Uchiyama I."/>
            <person name="Ito T."/>
            <person name="Fujiyama A."/>
            <person name="Inagaki F."/>
            <person name="Takami H."/>
        </authorList>
    </citation>
    <scope>NUCLEOTIDE SEQUENCE</scope>
    <source>
        <strain evidence="1">Expedition CK06-06</strain>
    </source>
</reference>
<gene>
    <name evidence="1" type="ORF">S06H3_24566</name>
</gene>
<dbReference type="AlphaFoldDB" id="X1P3W8"/>
<proteinExistence type="predicted"/>
<dbReference type="EMBL" id="BARV01013729">
    <property type="protein sequence ID" value="GAI25609.1"/>
    <property type="molecule type" value="Genomic_DNA"/>
</dbReference>
<organism evidence="1">
    <name type="scientific">marine sediment metagenome</name>
    <dbReference type="NCBI Taxonomy" id="412755"/>
    <lineage>
        <taxon>unclassified sequences</taxon>
        <taxon>metagenomes</taxon>
        <taxon>ecological metagenomes</taxon>
    </lineage>
</organism>
<accession>X1P3W8</accession>
<comment type="caution">
    <text evidence="1">The sequence shown here is derived from an EMBL/GenBank/DDBJ whole genome shotgun (WGS) entry which is preliminary data.</text>
</comment>
<evidence type="ECO:0000313" key="1">
    <source>
        <dbReference type="EMBL" id="GAI25609.1"/>
    </source>
</evidence>
<feature type="non-terminal residue" evidence="1">
    <location>
        <position position="1"/>
    </location>
</feature>
<sequence>DKITIGVKLIRTTDYNIIWSEEFENSLENILFIQDNICRKIHEKLNLKIDQNLFLLSNAGKTNDYLAYDNYLKGNYILNRLNEDDDVPWKLYHQGKVFRLRRD</sequence>